<evidence type="ECO:0000313" key="7">
    <source>
        <dbReference type="EMBL" id="KDQ29759.1"/>
    </source>
</evidence>
<evidence type="ECO:0000259" key="6">
    <source>
        <dbReference type="Pfam" id="PF02463"/>
    </source>
</evidence>
<name>A0A067NP89_PLEO1</name>
<organism evidence="7 8">
    <name type="scientific">Pleurotus ostreatus (strain PC15)</name>
    <name type="common">Oyster mushroom</name>
    <dbReference type="NCBI Taxonomy" id="1137138"/>
    <lineage>
        <taxon>Eukaryota</taxon>
        <taxon>Fungi</taxon>
        <taxon>Dikarya</taxon>
        <taxon>Basidiomycota</taxon>
        <taxon>Agaricomycotina</taxon>
        <taxon>Agaricomycetes</taxon>
        <taxon>Agaricomycetidae</taxon>
        <taxon>Agaricales</taxon>
        <taxon>Pleurotineae</taxon>
        <taxon>Pleurotaceae</taxon>
        <taxon>Pleurotus</taxon>
    </lineage>
</organism>
<dbReference type="STRING" id="1137138.A0A067NP89"/>
<sequence length="1161" mass="133426">MPGRVMSATAGRAPAGVRIKEERTRRSRAEVEEPEAGDDTVDQDAEGEEDAENPVDDADDQGEGSSRGVKRSRVNENGDSVPSDSQSPPPERIRVKTQPRDVDGFIPGSIVRIQLENFVTYDWVEFFPGAYLNMILGPNGTGKSSIACAICLGLNFPPSVLGRASDLNLFVKHGHSEGHIEIELKGSLGKPNVIIRRMLKSTSKSSQFLLNGKSASGRDINAKMAELNVQVGNLCSFLPQDRVSEFAQMTPQQLLRETQRAAGDENLTTWHDTLISAGKELKQLQELMGGERDQLKTMQERNEGLEREVQRYNERKQIEHDRYREHRVKCLEVKEQSRILHAKVIKLKEKNAPAHDLLQKLTTQHKDHEKRREELKRSTQQKFKKMTEKWDGNGKLETAMGEEEDKLHRLKEQEKERQKKMKRYESDIAGYEAELAVKVEVEDISDVKRDADQISAERIPLQKRYAAWQASYREIVNTKVTQQGRIEGCNARLKQLDDASTRKLQQFERWDRDHADAVRWLRANQNKFEKEIFEPPILSVSIPDKRYADAVESFFNQNTMKVGVAGKLSSTSDIYTQRDYDLFNKYMHTEHALGQNRKVRINTWFRPYNEESVSEPPMSATELEEVGFDGYALQFIEYPKGMEWPSEYRGKLTCKGRCKPSLELAPMEGVEMEPPSLSETSYTKSADQVDQEVKSRIESEMREYQTELDMALARQKELDDEKRAIEAEDEGFKKRMIEVQARRKVIQDEQARVGALKSKLERITRALQDLRKVPPADQKRAQIKKEINRLARERTKLARDYVELSKAVVAEQKEATKAGLEYLQIGANKAALAELCKRKDERYEIALAAWHEVNEEYKRLKATTQEILAESKAIVEAADAANPEIYEEFNEIGRIRMEWDQEVKEANDAGRTPPPGDHIEQRSAEQLEADLEEQRNRLELNLNTNPGVIEQYERRKQEIENMTKTLEEKQKKVDRIERNIKNARDNWQPALEDLVQSIGKKFSAAFDRIGCAGEIRISEHEDYEKWAIDILVKFRSTEKLQLLTGQRQSGGERSLTTILYLMSLTEEARAPFSLVDEINQGMDQRAERNVHNSMVDVTCKEDSAQYFLITPKLLPDLNYHERMRILCVNNGEWLPEERGLGDMMGMINNYHQLRNRAQNSN</sequence>
<dbReference type="InterPro" id="IPR027417">
    <property type="entry name" value="P-loop_NTPase"/>
</dbReference>
<feature type="compositionally biased region" description="Basic and acidic residues" evidence="5">
    <location>
        <begin position="91"/>
        <end position="100"/>
    </location>
</feature>
<dbReference type="VEuPathDB" id="FungiDB:PLEOSDRAFT_1083340"/>
<gene>
    <name evidence="7" type="ORF">PLEOSDRAFT_1083340</name>
</gene>
<evidence type="ECO:0000256" key="3">
    <source>
        <dbReference type="ARBA" id="ARBA00023054"/>
    </source>
</evidence>
<dbReference type="OrthoDB" id="10254973at2759"/>
<feature type="domain" description="RecF/RecN/SMC N-terminal" evidence="6">
    <location>
        <begin position="110"/>
        <end position="1110"/>
    </location>
</feature>
<evidence type="ECO:0000256" key="5">
    <source>
        <dbReference type="SAM" id="MobiDB-lite"/>
    </source>
</evidence>
<feature type="region of interest" description="Disordered" evidence="5">
    <location>
        <begin position="1"/>
        <end position="100"/>
    </location>
</feature>
<dbReference type="Proteomes" id="UP000027073">
    <property type="component" value="Unassembled WGS sequence"/>
</dbReference>
<evidence type="ECO:0000256" key="1">
    <source>
        <dbReference type="ARBA" id="ARBA00010171"/>
    </source>
</evidence>
<dbReference type="GO" id="GO:0030915">
    <property type="term" value="C:Smc5-Smc6 complex"/>
    <property type="evidence" value="ECO:0007669"/>
    <property type="project" value="TreeGrafter"/>
</dbReference>
<dbReference type="InParanoid" id="A0A067NP89"/>
<feature type="region of interest" description="Disordered" evidence="5">
    <location>
        <begin position="363"/>
        <end position="387"/>
    </location>
</feature>
<feature type="coiled-coil region" evidence="4">
    <location>
        <begin position="921"/>
        <end position="986"/>
    </location>
</feature>
<dbReference type="Pfam" id="PF02463">
    <property type="entry name" value="SMC_N"/>
    <property type="match status" value="1"/>
</dbReference>
<comment type="similarity">
    <text evidence="1">Belongs to the SMC family. SMC5 subfamily.</text>
</comment>
<feature type="coiled-coil region" evidence="4">
    <location>
        <begin position="281"/>
        <end position="322"/>
    </location>
</feature>
<protein>
    <recommendedName>
        <fullName evidence="2">Structural maintenance of chromosomes protein 5</fullName>
    </recommendedName>
</protein>
<dbReference type="AlphaFoldDB" id="A0A067NP89"/>
<feature type="region of interest" description="Disordered" evidence="5">
    <location>
        <begin position="669"/>
        <end position="689"/>
    </location>
</feature>
<dbReference type="GO" id="GO:0003697">
    <property type="term" value="F:single-stranded DNA binding"/>
    <property type="evidence" value="ECO:0007669"/>
    <property type="project" value="TreeGrafter"/>
</dbReference>
<evidence type="ECO:0000313" key="8">
    <source>
        <dbReference type="Proteomes" id="UP000027073"/>
    </source>
</evidence>
<keyword evidence="3 4" id="KW-0175">Coiled coil</keyword>
<feature type="compositionally biased region" description="Basic and acidic residues" evidence="5">
    <location>
        <begin position="364"/>
        <end position="377"/>
    </location>
</feature>
<dbReference type="SUPFAM" id="SSF52540">
    <property type="entry name" value="P-loop containing nucleoside triphosphate hydrolases"/>
    <property type="match status" value="1"/>
</dbReference>
<feature type="compositionally biased region" description="Basic and acidic residues" evidence="5">
    <location>
        <begin position="18"/>
        <end position="31"/>
    </location>
</feature>
<dbReference type="GO" id="GO:0000724">
    <property type="term" value="P:double-strand break repair via homologous recombination"/>
    <property type="evidence" value="ECO:0007669"/>
    <property type="project" value="TreeGrafter"/>
</dbReference>
<proteinExistence type="inferred from homology"/>
<dbReference type="InterPro" id="IPR003395">
    <property type="entry name" value="RecF/RecN/SMC_N"/>
</dbReference>
<evidence type="ECO:0000256" key="4">
    <source>
        <dbReference type="SAM" id="Coils"/>
    </source>
</evidence>
<evidence type="ECO:0000256" key="2">
    <source>
        <dbReference type="ARBA" id="ARBA00018687"/>
    </source>
</evidence>
<feature type="compositionally biased region" description="Polar residues" evidence="5">
    <location>
        <begin position="677"/>
        <end position="688"/>
    </location>
</feature>
<dbReference type="Gene3D" id="3.40.50.300">
    <property type="entry name" value="P-loop containing nucleotide triphosphate hydrolases"/>
    <property type="match status" value="2"/>
</dbReference>
<dbReference type="GO" id="GO:0005634">
    <property type="term" value="C:nucleus"/>
    <property type="evidence" value="ECO:0007669"/>
    <property type="project" value="TreeGrafter"/>
</dbReference>
<feature type="compositionally biased region" description="Acidic residues" evidence="5">
    <location>
        <begin position="32"/>
        <end position="62"/>
    </location>
</feature>
<dbReference type="HOGENOM" id="CLU_004969_2_0_1"/>
<dbReference type="EMBL" id="KL198007">
    <property type="protein sequence ID" value="KDQ29759.1"/>
    <property type="molecule type" value="Genomic_DNA"/>
</dbReference>
<dbReference type="PANTHER" id="PTHR45916">
    <property type="entry name" value="STRUCTURAL MAINTENANCE OF CHROMOSOMES PROTEIN 5"/>
    <property type="match status" value="1"/>
</dbReference>
<dbReference type="FunCoup" id="A0A067NP89">
    <property type="interactions" value="826"/>
</dbReference>
<dbReference type="PANTHER" id="PTHR45916:SF1">
    <property type="entry name" value="STRUCTURAL MAINTENANCE OF CHROMOSOMES PROTEIN 5"/>
    <property type="match status" value="1"/>
</dbReference>
<feature type="coiled-coil region" evidence="4">
    <location>
        <begin position="694"/>
        <end position="807"/>
    </location>
</feature>
<reference evidence="8" key="1">
    <citation type="journal article" date="2014" name="Proc. Natl. Acad. Sci. U.S.A.">
        <title>Extensive sampling of basidiomycete genomes demonstrates inadequacy of the white-rot/brown-rot paradigm for wood decay fungi.</title>
        <authorList>
            <person name="Riley R."/>
            <person name="Salamov A.A."/>
            <person name="Brown D.W."/>
            <person name="Nagy L.G."/>
            <person name="Floudas D."/>
            <person name="Held B.W."/>
            <person name="Levasseur A."/>
            <person name="Lombard V."/>
            <person name="Morin E."/>
            <person name="Otillar R."/>
            <person name="Lindquist E.A."/>
            <person name="Sun H."/>
            <person name="LaButti K.M."/>
            <person name="Schmutz J."/>
            <person name="Jabbour D."/>
            <person name="Luo H."/>
            <person name="Baker S.E."/>
            <person name="Pisabarro A.G."/>
            <person name="Walton J.D."/>
            <person name="Blanchette R.A."/>
            <person name="Henrissat B."/>
            <person name="Martin F."/>
            <person name="Cullen D."/>
            <person name="Hibbett D.S."/>
            <person name="Grigoriev I.V."/>
        </authorList>
    </citation>
    <scope>NUCLEOTIDE SEQUENCE [LARGE SCALE GENOMIC DNA]</scope>
    <source>
        <strain evidence="8">PC15</strain>
    </source>
</reference>
<accession>A0A067NP89</accession>